<evidence type="ECO:0000259" key="3">
    <source>
        <dbReference type="PROSITE" id="PS50887"/>
    </source>
</evidence>
<dbReference type="InterPro" id="IPR035919">
    <property type="entry name" value="EAL_sf"/>
</dbReference>
<dbReference type="EMBL" id="JAFEUM010000003">
    <property type="protein sequence ID" value="MBM7036816.1"/>
    <property type="molecule type" value="Genomic_DNA"/>
</dbReference>
<evidence type="ECO:0000313" key="5">
    <source>
        <dbReference type="Proteomes" id="UP000809621"/>
    </source>
</evidence>
<dbReference type="SUPFAM" id="SSF55073">
    <property type="entry name" value="Nucleotide cyclase"/>
    <property type="match status" value="1"/>
</dbReference>
<dbReference type="Pfam" id="PF00990">
    <property type="entry name" value="GGDEF"/>
    <property type="match status" value="1"/>
</dbReference>
<feature type="domain" description="EAL" evidence="2">
    <location>
        <begin position="502"/>
        <end position="756"/>
    </location>
</feature>
<dbReference type="InterPro" id="IPR050706">
    <property type="entry name" value="Cyclic-di-GMP_PDE-like"/>
</dbReference>
<protein>
    <submittedName>
        <fullName evidence="4">EAL domain-containing protein</fullName>
    </submittedName>
</protein>
<dbReference type="Gene3D" id="3.30.70.270">
    <property type="match status" value="1"/>
</dbReference>
<evidence type="ECO:0000259" key="2">
    <source>
        <dbReference type="PROSITE" id="PS50883"/>
    </source>
</evidence>
<feature type="domain" description="GGDEF" evidence="3">
    <location>
        <begin position="362"/>
        <end position="493"/>
    </location>
</feature>
<feature type="transmembrane region" description="Helical" evidence="1">
    <location>
        <begin position="302"/>
        <end position="319"/>
    </location>
</feature>
<keyword evidence="1" id="KW-1133">Transmembrane helix</keyword>
<dbReference type="PANTHER" id="PTHR33121">
    <property type="entry name" value="CYCLIC DI-GMP PHOSPHODIESTERASE PDEF"/>
    <property type="match status" value="1"/>
</dbReference>
<comment type="caution">
    <text evidence="4">The sequence shown here is derived from an EMBL/GenBank/DDBJ whole genome shotgun (WGS) entry which is preliminary data.</text>
</comment>
<dbReference type="PANTHER" id="PTHR33121:SF71">
    <property type="entry name" value="OXYGEN SENSOR PROTEIN DOSP"/>
    <property type="match status" value="1"/>
</dbReference>
<dbReference type="RefSeq" id="WP_205158366.1">
    <property type="nucleotide sequence ID" value="NZ_JAFEUM010000003.1"/>
</dbReference>
<dbReference type="CDD" id="cd01948">
    <property type="entry name" value="EAL"/>
    <property type="match status" value="1"/>
</dbReference>
<evidence type="ECO:0000256" key="1">
    <source>
        <dbReference type="SAM" id="Phobius"/>
    </source>
</evidence>
<dbReference type="PROSITE" id="PS50883">
    <property type="entry name" value="EAL"/>
    <property type="match status" value="1"/>
</dbReference>
<dbReference type="Gene3D" id="3.20.20.450">
    <property type="entry name" value="EAL domain"/>
    <property type="match status" value="1"/>
</dbReference>
<dbReference type="InterPro" id="IPR000160">
    <property type="entry name" value="GGDEF_dom"/>
</dbReference>
<keyword evidence="1" id="KW-0812">Transmembrane</keyword>
<name>A0ABS2HJI0_9VIBR</name>
<organism evidence="4 5">
    <name type="scientific">Vibrio ulleungensis</name>
    <dbReference type="NCBI Taxonomy" id="2807619"/>
    <lineage>
        <taxon>Bacteria</taxon>
        <taxon>Pseudomonadati</taxon>
        <taxon>Pseudomonadota</taxon>
        <taxon>Gammaproteobacteria</taxon>
        <taxon>Vibrionales</taxon>
        <taxon>Vibrionaceae</taxon>
        <taxon>Vibrio</taxon>
    </lineage>
</organism>
<dbReference type="CDD" id="cd01949">
    <property type="entry name" value="GGDEF"/>
    <property type="match status" value="1"/>
</dbReference>
<proteinExistence type="predicted"/>
<keyword evidence="5" id="KW-1185">Reference proteome</keyword>
<sequence>MAFVRNNIWAAFSLIAAFWLVIGLSLLNNTYKNLYDELILEQTSLSKLTATTLQGKLQQYETILKVLSTELAVFDEVPPKPQVDRILKNAIETDDYLLDFVVLKPDGKVYASNTANDALDSINLLTNPYTQETFRRTIDSHSMVIGRTYYREHLDQLILPIRMAVRNEKGDVIFVVSSVLNFDKFFEFVVEQEKEWQLFDSYIFRDADRYFQLAPISLRRNRQIYSFQVPQQDIDRSIAQFEASSAKSYLTVKNSGDVLVNRLNQDENQSISTSIFLNEYDLWFSTEIKIDHIHLQTIEKTYLPLLILVIALFIIYWLFRSIEKNESSKRSALRKQAEIDYLTQLHNRFYLQRRLKSMPKSMHFAMLLIDVDKFKIINDNYGHVTGDKVLKEYSIRLISIFNNDEIIVRYSSDEFIVISFETDLAKLKALVKSAQQKLSTKLSIQHYHFKLSTSIGVAFYPGSGTTLDQVRNYAEMALFQSKKQRSKITYFDTSIKHTYVRASKIEYELRSALEKNEFYLAYQPQLNADGTLFGVEALVRWSNPKLGNVSPDRFIAIAEATGEITEIGQLVLHDAITRIVDLNRQLHLKVRLAINVSVKQLQHPAFYSELLSTIEQFPDFSYDQLTIEVTENVFIEDVSEITTMLNRLSSTGIKISLDDFGTGYSSLSLLRNLPIDELKIDKSFIDDILVNQRAHMMLEGIVSIADKLNLVTVAEGVESVEQYQALHQLGCNIFQGYYFSKPLTYEELIEFVQAGDIGVRTPLAG</sequence>
<dbReference type="NCBIfam" id="TIGR00254">
    <property type="entry name" value="GGDEF"/>
    <property type="match status" value="1"/>
</dbReference>
<dbReference type="Proteomes" id="UP000809621">
    <property type="component" value="Unassembled WGS sequence"/>
</dbReference>
<dbReference type="SMART" id="SM00267">
    <property type="entry name" value="GGDEF"/>
    <property type="match status" value="1"/>
</dbReference>
<dbReference type="CDD" id="cd18773">
    <property type="entry name" value="PDC1_HK_sensor"/>
    <property type="match status" value="1"/>
</dbReference>
<reference evidence="4 5" key="1">
    <citation type="submission" date="2021-02" db="EMBL/GenBank/DDBJ databases">
        <authorList>
            <person name="Park J.-S."/>
        </authorList>
    </citation>
    <scope>NUCLEOTIDE SEQUENCE [LARGE SCALE GENOMIC DNA]</scope>
    <source>
        <strain evidence="4 5">188UL20-2</strain>
    </source>
</reference>
<dbReference type="SMART" id="SM00052">
    <property type="entry name" value="EAL"/>
    <property type="match status" value="1"/>
</dbReference>
<dbReference type="Gene3D" id="3.30.450.20">
    <property type="entry name" value="PAS domain"/>
    <property type="match status" value="1"/>
</dbReference>
<gene>
    <name evidence="4" type="ORF">JQC93_10430</name>
</gene>
<dbReference type="InterPro" id="IPR001633">
    <property type="entry name" value="EAL_dom"/>
</dbReference>
<keyword evidence="1" id="KW-0472">Membrane</keyword>
<accession>A0ABS2HJI0</accession>
<dbReference type="InterPro" id="IPR043128">
    <property type="entry name" value="Rev_trsase/Diguanyl_cyclase"/>
</dbReference>
<feature type="transmembrane region" description="Helical" evidence="1">
    <location>
        <begin position="6"/>
        <end position="27"/>
    </location>
</feature>
<evidence type="ECO:0000313" key="4">
    <source>
        <dbReference type="EMBL" id="MBM7036816.1"/>
    </source>
</evidence>
<dbReference type="Pfam" id="PF00563">
    <property type="entry name" value="EAL"/>
    <property type="match status" value="1"/>
</dbReference>
<dbReference type="InterPro" id="IPR029787">
    <property type="entry name" value="Nucleotide_cyclase"/>
</dbReference>
<dbReference type="SUPFAM" id="SSF141868">
    <property type="entry name" value="EAL domain-like"/>
    <property type="match status" value="1"/>
</dbReference>
<dbReference type="PROSITE" id="PS50887">
    <property type="entry name" value="GGDEF"/>
    <property type="match status" value="1"/>
</dbReference>